<protein>
    <recommendedName>
        <fullName evidence="1">CxC2-like cysteine cluster KDZ transposase-associated domain-containing protein</fullName>
    </recommendedName>
</protein>
<proteinExistence type="predicted"/>
<keyword evidence="3" id="KW-1185">Reference proteome</keyword>
<dbReference type="Proteomes" id="UP000053593">
    <property type="component" value="Unassembled WGS sequence"/>
</dbReference>
<dbReference type="OrthoDB" id="3149508at2759"/>
<evidence type="ECO:0000313" key="2">
    <source>
        <dbReference type="EMBL" id="KIK57904.1"/>
    </source>
</evidence>
<name>A0A0D0C5U3_9AGAR</name>
<gene>
    <name evidence="2" type="ORF">GYMLUDRAFT_60998</name>
</gene>
<evidence type="ECO:0000313" key="3">
    <source>
        <dbReference type="Proteomes" id="UP000053593"/>
    </source>
</evidence>
<organism evidence="2 3">
    <name type="scientific">Collybiopsis luxurians FD-317 M1</name>
    <dbReference type="NCBI Taxonomy" id="944289"/>
    <lineage>
        <taxon>Eukaryota</taxon>
        <taxon>Fungi</taxon>
        <taxon>Dikarya</taxon>
        <taxon>Basidiomycota</taxon>
        <taxon>Agaricomycotina</taxon>
        <taxon>Agaricomycetes</taxon>
        <taxon>Agaricomycetidae</taxon>
        <taxon>Agaricales</taxon>
        <taxon>Marasmiineae</taxon>
        <taxon>Omphalotaceae</taxon>
        <taxon>Collybiopsis</taxon>
        <taxon>Collybiopsis luxurians</taxon>
    </lineage>
</organism>
<reference evidence="2 3" key="1">
    <citation type="submission" date="2014-04" db="EMBL/GenBank/DDBJ databases">
        <title>Evolutionary Origins and Diversification of the Mycorrhizal Mutualists.</title>
        <authorList>
            <consortium name="DOE Joint Genome Institute"/>
            <consortium name="Mycorrhizal Genomics Consortium"/>
            <person name="Kohler A."/>
            <person name="Kuo A."/>
            <person name="Nagy L.G."/>
            <person name="Floudas D."/>
            <person name="Copeland A."/>
            <person name="Barry K.W."/>
            <person name="Cichocki N."/>
            <person name="Veneault-Fourrey C."/>
            <person name="LaButti K."/>
            <person name="Lindquist E.A."/>
            <person name="Lipzen A."/>
            <person name="Lundell T."/>
            <person name="Morin E."/>
            <person name="Murat C."/>
            <person name="Riley R."/>
            <person name="Ohm R."/>
            <person name="Sun H."/>
            <person name="Tunlid A."/>
            <person name="Henrissat B."/>
            <person name="Grigoriev I.V."/>
            <person name="Hibbett D.S."/>
            <person name="Martin F."/>
        </authorList>
    </citation>
    <scope>NUCLEOTIDE SEQUENCE [LARGE SCALE GENOMIC DNA]</scope>
    <source>
        <strain evidence="2 3">FD-317 M1</strain>
    </source>
</reference>
<dbReference type="AlphaFoldDB" id="A0A0D0C5U3"/>
<dbReference type="Pfam" id="PF18803">
    <property type="entry name" value="CxC2"/>
    <property type="match status" value="1"/>
</dbReference>
<dbReference type="InterPro" id="IPR041457">
    <property type="entry name" value="CxC2_KDZ-assoc"/>
</dbReference>
<feature type="domain" description="CxC2-like cysteine cluster KDZ transposase-associated" evidence="1">
    <location>
        <begin position="1"/>
        <end position="78"/>
    </location>
</feature>
<evidence type="ECO:0000259" key="1">
    <source>
        <dbReference type="Pfam" id="PF18803"/>
    </source>
</evidence>
<dbReference type="HOGENOM" id="CLU_097240_0_0_1"/>
<dbReference type="EMBL" id="KN834788">
    <property type="protein sequence ID" value="KIK57904.1"/>
    <property type="molecule type" value="Genomic_DNA"/>
</dbReference>
<accession>A0A0D0C5U3</accession>
<sequence length="184" mass="20882">MTVVHTNGIHNTRVSYCFCDGEPDTIEQLIRACLFLMTLKDPGTVVTFHTLDNFHEHNLVSKKAAYDYVGTLCCLTDSCFTAKIPDPNAKFLMAACIWQQLCLEKWTGQAYNLTAEFPHQMLNSLITFCPACPEDGFNMEPNWEKTPSLYRHVNQVLYGLDGNFHTGQYTKNTDLDDITLETVN</sequence>